<feature type="domain" description="Microcin J25-processing protein McjB C-terminal" evidence="1">
    <location>
        <begin position="106"/>
        <end position="208"/>
    </location>
</feature>
<dbReference type="NCBIfam" id="NF033537">
    <property type="entry name" value="lasso_biosyn_B2"/>
    <property type="match status" value="1"/>
</dbReference>
<dbReference type="Pfam" id="PF13471">
    <property type="entry name" value="Transglut_core3"/>
    <property type="match status" value="1"/>
</dbReference>
<sequence>MTRYGFTRYKTDLVILDAVKDEFYLLPGAGQFLEDRAELLKRYPQLCEYLDSEHYIGSTAENKNLSFLEERWLMPEPVNVSTLPSFFQRMMLLAKILYYSKSIEKKGMGWIYNKNKRDAKPAAMSANQEVIIQETVSTVSSLFCINMFKSDCLTYSFTLKNALYSRGVDARLVIGVRTQPFYSHAWVEIEGNIINDDPDLRDKLSVIAEI</sequence>
<dbReference type="AlphaFoldDB" id="A0A3R1AB27"/>
<comment type="caution">
    <text evidence="2">The sequence shown here is derived from an EMBL/GenBank/DDBJ whole genome shotgun (WGS) entry which is preliminary data.</text>
</comment>
<evidence type="ECO:0000313" key="2">
    <source>
        <dbReference type="EMBL" id="MML54729.1"/>
    </source>
</evidence>
<dbReference type="EMBL" id="RVVJ01000017">
    <property type="protein sequence ID" value="MML54729.1"/>
    <property type="molecule type" value="Genomic_DNA"/>
</dbReference>
<evidence type="ECO:0000259" key="1">
    <source>
        <dbReference type="Pfam" id="PF13471"/>
    </source>
</evidence>
<organism evidence="2">
    <name type="scientific">Salmonella enterica I</name>
    <dbReference type="NCBI Taxonomy" id="59201"/>
    <lineage>
        <taxon>Bacteria</taxon>
        <taxon>Pseudomonadati</taxon>
        <taxon>Pseudomonadota</taxon>
        <taxon>Gammaproteobacteria</taxon>
        <taxon>Enterobacterales</taxon>
        <taxon>Enterobacteriaceae</taxon>
        <taxon>Salmonella</taxon>
    </lineage>
</organism>
<proteinExistence type="predicted"/>
<gene>
    <name evidence="2" type="ORF">D7N80_15705</name>
</gene>
<dbReference type="InterPro" id="IPR053521">
    <property type="entry name" value="McjB-like"/>
</dbReference>
<reference evidence="2" key="1">
    <citation type="submission" date="2018-09" db="EMBL/GenBank/DDBJ databases">
        <authorList>
            <person name="Ashton P.M."/>
            <person name="Dallman T."/>
            <person name="Nair S."/>
            <person name="De Pinna E."/>
            <person name="Peters T."/>
            <person name="Grant K."/>
        </authorList>
    </citation>
    <scope>NUCLEOTIDE SEQUENCE [LARGE SCALE GENOMIC DNA]</scope>
    <source>
        <strain evidence="2">598938</strain>
    </source>
</reference>
<dbReference type="InterPro" id="IPR032708">
    <property type="entry name" value="McjB_C"/>
</dbReference>
<accession>A0A3R1AB27</accession>
<dbReference type="Proteomes" id="UP000885348">
    <property type="component" value="Unassembled WGS sequence"/>
</dbReference>
<name>A0A3R1AB27_SALET</name>
<protein>
    <submittedName>
        <fullName evidence="2">Lasso peptide biosynthesis B2 protein</fullName>
    </submittedName>
</protein>